<dbReference type="Proteomes" id="UP000193136">
    <property type="component" value="Unassembled WGS sequence"/>
</dbReference>
<dbReference type="AlphaFoldDB" id="A0A1X0XWD2"/>
<reference evidence="2 3" key="1">
    <citation type="submission" date="2017-03" db="EMBL/GenBank/DDBJ databases">
        <title>Genome sequence of Geothermobacter sp. EPR-M, Deep-Sea Iron Reducer.</title>
        <authorList>
            <person name="Tully B."/>
            <person name="Savalia P."/>
            <person name="Abuyen K."/>
            <person name="Baughan C."/>
            <person name="Romero E."/>
            <person name="Ronkowski C."/>
            <person name="Torres B."/>
            <person name="Tremblay J."/>
            <person name="Trujillo A."/>
            <person name="Tyler M."/>
            <person name="Perez-Rodriguez I."/>
            <person name="Amend J."/>
        </authorList>
    </citation>
    <scope>NUCLEOTIDE SEQUENCE [LARGE SCALE GENOMIC DNA]</scope>
    <source>
        <strain evidence="2 3">EPR-M</strain>
    </source>
</reference>
<dbReference type="Gene3D" id="2.60.120.10">
    <property type="entry name" value="Jelly Rolls"/>
    <property type="match status" value="1"/>
</dbReference>
<proteinExistence type="predicted"/>
<dbReference type="EMBL" id="NAAD01000021">
    <property type="protein sequence ID" value="ORJ57148.1"/>
    <property type="molecule type" value="Genomic_DNA"/>
</dbReference>
<name>A0A1X0XWD2_9BACT</name>
<keyword evidence="3" id="KW-1185">Reference proteome</keyword>
<feature type="domain" description="Sugar 3,4-ketoisomerase QdtA cupin" evidence="1">
    <location>
        <begin position="14"/>
        <end position="140"/>
    </location>
</feature>
<gene>
    <name evidence="2" type="ORF">B5V00_14115</name>
</gene>
<sequence>MGALTMQSTPDRPSWLELPEIESPWGTLCYAQNDDSLPFTLARTYFVRDIPAAAARGGHSHRRNREVVFCIHGACTLWLYDREGRELRFRLEQPRRGAYVPPGWWVELGDYSEAAMTLVMASQNYDEADYIRDPEEFFHAAPYPDPVYRPRP</sequence>
<dbReference type="OrthoDB" id="272049at2"/>
<evidence type="ECO:0000313" key="3">
    <source>
        <dbReference type="Proteomes" id="UP000193136"/>
    </source>
</evidence>
<dbReference type="STRING" id="1969733.B5V00_14115"/>
<dbReference type="InterPro" id="IPR008894">
    <property type="entry name" value="QdtA_cupin_dom"/>
</dbReference>
<dbReference type="CDD" id="cd20292">
    <property type="entry name" value="cupin_QdtA-like"/>
    <property type="match status" value="1"/>
</dbReference>
<dbReference type="InterPro" id="IPR014710">
    <property type="entry name" value="RmlC-like_jellyroll"/>
</dbReference>
<dbReference type="SUPFAM" id="SSF51182">
    <property type="entry name" value="RmlC-like cupins"/>
    <property type="match status" value="1"/>
</dbReference>
<accession>A0A1X0XWD2</accession>
<protein>
    <recommendedName>
        <fullName evidence="1">Sugar 3,4-ketoisomerase QdtA cupin domain-containing protein</fullName>
    </recommendedName>
</protein>
<comment type="caution">
    <text evidence="2">The sequence shown here is derived from an EMBL/GenBank/DDBJ whole genome shotgun (WGS) entry which is preliminary data.</text>
</comment>
<dbReference type="Pfam" id="PF05523">
    <property type="entry name" value="FdtA"/>
    <property type="match status" value="1"/>
</dbReference>
<dbReference type="InterPro" id="IPR011051">
    <property type="entry name" value="RmlC_Cupin_sf"/>
</dbReference>
<organism evidence="2 3">
    <name type="scientific">Geothermobacter hydrogeniphilus</name>
    <dbReference type="NCBI Taxonomy" id="1969733"/>
    <lineage>
        <taxon>Bacteria</taxon>
        <taxon>Pseudomonadati</taxon>
        <taxon>Thermodesulfobacteriota</taxon>
        <taxon>Desulfuromonadia</taxon>
        <taxon>Desulfuromonadales</taxon>
        <taxon>Geothermobacteraceae</taxon>
        <taxon>Geothermobacter</taxon>
    </lineage>
</organism>
<evidence type="ECO:0000259" key="1">
    <source>
        <dbReference type="Pfam" id="PF05523"/>
    </source>
</evidence>
<evidence type="ECO:0000313" key="2">
    <source>
        <dbReference type="EMBL" id="ORJ57148.1"/>
    </source>
</evidence>